<dbReference type="InterPro" id="IPR006311">
    <property type="entry name" value="TAT_signal"/>
</dbReference>
<dbReference type="InterPro" id="IPR010753">
    <property type="entry name" value="DUF1330"/>
</dbReference>
<dbReference type="OrthoDB" id="186333at2157"/>
<dbReference type="Pfam" id="PF07045">
    <property type="entry name" value="DUF1330"/>
    <property type="match status" value="1"/>
</dbReference>
<accession>A0A8T8DZY5</accession>
<dbReference type="Proteomes" id="UP000637819">
    <property type="component" value="Chromosome"/>
</dbReference>
<dbReference type="Gene3D" id="3.30.70.100">
    <property type="match status" value="1"/>
</dbReference>
<evidence type="ECO:0000259" key="2">
    <source>
        <dbReference type="Pfam" id="PF07045"/>
    </source>
</evidence>
<evidence type="ECO:0000313" key="4">
    <source>
        <dbReference type="Proteomes" id="UP000637819"/>
    </source>
</evidence>
<dbReference type="AlphaFoldDB" id="A0A8T8DZY5"/>
<gene>
    <name evidence="3" type="ORF">JMJ58_18115</name>
</gene>
<dbReference type="RefSeq" id="WP_204747483.1">
    <property type="nucleotide sequence ID" value="NZ_CP069188.1"/>
</dbReference>
<reference evidence="3 4" key="1">
    <citation type="submission" date="2021-01" db="EMBL/GenBank/DDBJ databases">
        <title>Genome Sequence and Methylation Pattern of Haloterrigena salifodinae BOL5-1, An Extremely Halophilic Archaeon from a Bolivian Salt Mine.</title>
        <authorList>
            <person name="DasSarma P."/>
            <person name="Anton B.P."/>
            <person name="DasSarma S.L."/>
            <person name="von Ehrenheim H.A.L."/>
            <person name="Martinez F.L."/>
            <person name="Guzman D."/>
            <person name="Roberts R.J."/>
            <person name="DasSarma S."/>
        </authorList>
    </citation>
    <scope>NUCLEOTIDE SEQUENCE [LARGE SCALE GENOMIC DNA]</scope>
    <source>
        <strain evidence="3 4">BOL5-1</strain>
    </source>
</reference>
<organism evidence="3 4">
    <name type="scientific">Haloterrigena salifodinae</name>
    <dbReference type="NCBI Taxonomy" id="2675099"/>
    <lineage>
        <taxon>Archaea</taxon>
        <taxon>Methanobacteriati</taxon>
        <taxon>Methanobacteriota</taxon>
        <taxon>Stenosarchaea group</taxon>
        <taxon>Halobacteria</taxon>
        <taxon>Halobacteriales</taxon>
        <taxon>Natrialbaceae</taxon>
        <taxon>Haloterrigena</taxon>
    </lineage>
</organism>
<keyword evidence="4" id="KW-1185">Reference proteome</keyword>
<feature type="domain" description="DUF1330" evidence="2">
    <location>
        <begin position="56"/>
        <end position="147"/>
    </location>
</feature>
<dbReference type="SUPFAM" id="SSF54909">
    <property type="entry name" value="Dimeric alpha+beta barrel"/>
    <property type="match status" value="1"/>
</dbReference>
<evidence type="ECO:0000313" key="3">
    <source>
        <dbReference type="EMBL" id="QRV14813.1"/>
    </source>
</evidence>
<dbReference type="KEGG" id="hsal:JMJ58_18115"/>
<protein>
    <submittedName>
        <fullName evidence="3">DUF1330 domain-containing protein</fullName>
    </submittedName>
</protein>
<proteinExistence type="predicted"/>
<sequence>MTSEPNPDHVLRRTVLKAGAVIIGVVEMLPPATASGSGDETQTDETTTNEPAQSQKGYVITVERITDRERFMNEYLPVAGERIEAHGGEALVLSFDPTVLDGEWVHDVTSVLEFPSVQAAKEWYADDALQEVRQIRHETTAYSNKIVTSQYSPEGRA</sequence>
<dbReference type="GeneID" id="62877081"/>
<name>A0A8T8DZY5_9EURY</name>
<dbReference type="PROSITE" id="PS51318">
    <property type="entry name" value="TAT"/>
    <property type="match status" value="1"/>
</dbReference>
<dbReference type="EMBL" id="CP069188">
    <property type="protein sequence ID" value="QRV14813.1"/>
    <property type="molecule type" value="Genomic_DNA"/>
</dbReference>
<feature type="region of interest" description="Disordered" evidence="1">
    <location>
        <begin position="31"/>
        <end position="56"/>
    </location>
</feature>
<dbReference type="InterPro" id="IPR011008">
    <property type="entry name" value="Dimeric_a/b-barrel"/>
</dbReference>
<evidence type="ECO:0000256" key="1">
    <source>
        <dbReference type="SAM" id="MobiDB-lite"/>
    </source>
</evidence>